<evidence type="ECO:0000256" key="1">
    <source>
        <dbReference type="SAM" id="MobiDB-lite"/>
    </source>
</evidence>
<comment type="caution">
    <text evidence="2">The sequence shown here is derived from an EMBL/GenBank/DDBJ whole genome shotgun (WGS) entry which is preliminary data.</text>
</comment>
<protein>
    <submittedName>
        <fullName evidence="2">Uncharacterized protein</fullName>
    </submittedName>
</protein>
<accession>A0A4D9CR66</accession>
<reference evidence="2 3" key="1">
    <citation type="submission" date="2019-01" db="EMBL/GenBank/DDBJ databases">
        <title>Nuclear Genome Assembly of the Microalgal Biofuel strain Nannochloropsis salina CCMP1776.</title>
        <authorList>
            <person name="Hovde B."/>
        </authorList>
    </citation>
    <scope>NUCLEOTIDE SEQUENCE [LARGE SCALE GENOMIC DNA]</scope>
    <source>
        <strain evidence="2 3">CCMP1776</strain>
    </source>
</reference>
<name>A0A4D9CR66_9STRA</name>
<organism evidence="2 3">
    <name type="scientific">Nannochloropsis salina CCMP1776</name>
    <dbReference type="NCBI Taxonomy" id="1027361"/>
    <lineage>
        <taxon>Eukaryota</taxon>
        <taxon>Sar</taxon>
        <taxon>Stramenopiles</taxon>
        <taxon>Ochrophyta</taxon>
        <taxon>Eustigmatophyceae</taxon>
        <taxon>Eustigmatales</taxon>
        <taxon>Monodopsidaceae</taxon>
        <taxon>Microchloropsis</taxon>
        <taxon>Microchloropsis salina</taxon>
    </lineage>
</organism>
<evidence type="ECO:0000313" key="2">
    <source>
        <dbReference type="EMBL" id="TFJ81024.1"/>
    </source>
</evidence>
<gene>
    <name evidence="2" type="ORF">NSK_007667</name>
</gene>
<sequence length="108" mass="12422">MLLDPTAIYIFLHFFRHRQGLGAHIDQPDAAKQTQQARKRMRSQHQHSQATFYFLRLHVRNYLLLLLSASINPYWSRGLNASSASTSLCKADPSRLPSECPDSCETYE</sequence>
<dbReference type="EMBL" id="SDOX01000145">
    <property type="protein sequence ID" value="TFJ81024.1"/>
    <property type="molecule type" value="Genomic_DNA"/>
</dbReference>
<proteinExistence type="predicted"/>
<dbReference type="AlphaFoldDB" id="A0A4D9CR66"/>
<keyword evidence="3" id="KW-1185">Reference proteome</keyword>
<dbReference type="Proteomes" id="UP000355283">
    <property type="component" value="Unassembled WGS sequence"/>
</dbReference>
<feature type="region of interest" description="Disordered" evidence="1">
    <location>
        <begin position="85"/>
        <end position="108"/>
    </location>
</feature>
<evidence type="ECO:0000313" key="3">
    <source>
        <dbReference type="Proteomes" id="UP000355283"/>
    </source>
</evidence>